<keyword evidence="1" id="KW-0175">Coiled coil</keyword>
<dbReference type="Proteomes" id="UP000201876">
    <property type="component" value="Segment"/>
</dbReference>
<evidence type="ECO:0000313" key="4">
    <source>
        <dbReference type="Proteomes" id="UP000201876"/>
    </source>
</evidence>
<name>A0A1B4ZA66_9VIRU</name>
<feature type="region of interest" description="Disordered" evidence="2">
    <location>
        <begin position="1"/>
        <end position="25"/>
    </location>
</feature>
<feature type="coiled-coil region" evidence="1">
    <location>
        <begin position="82"/>
        <end position="137"/>
    </location>
</feature>
<feature type="coiled-coil region" evidence="1">
    <location>
        <begin position="175"/>
        <end position="223"/>
    </location>
</feature>
<reference evidence="3" key="1">
    <citation type="journal article" date="2016" name="Virus Genes">
        <title>Multiple virus infection in a single strain of Fusarium poae shown by deep sequencing.</title>
        <authorList>
            <person name="Osaki H."/>
            <person name="Sasaki A."/>
            <person name="Nomiyama K."/>
            <person name="Tomioka K."/>
        </authorList>
    </citation>
    <scope>NUCLEOTIDE SEQUENCE [LARGE SCALE GENOMIC DNA]</scope>
</reference>
<dbReference type="OrthoDB" id="38247at10239"/>
<dbReference type="GeneID" id="28715646"/>
<feature type="compositionally biased region" description="Basic and acidic residues" evidence="2">
    <location>
        <begin position="1"/>
        <end position="11"/>
    </location>
</feature>
<evidence type="ECO:0000256" key="2">
    <source>
        <dbReference type="SAM" id="MobiDB-lite"/>
    </source>
</evidence>
<dbReference type="EMBL" id="LC150611">
    <property type="protein sequence ID" value="BAV56304.1"/>
    <property type="molecule type" value="Genomic_RNA"/>
</dbReference>
<evidence type="ECO:0000313" key="3">
    <source>
        <dbReference type="EMBL" id="BAV56304.1"/>
    </source>
</evidence>
<organism evidence="3">
    <name type="scientific">Fusarium poae fusarivirus 1</name>
    <dbReference type="NCBI Taxonomy" id="1849537"/>
    <lineage>
        <taxon>Viruses</taxon>
        <taxon>Riboviria</taxon>
        <taxon>Orthornavirae</taxon>
        <taxon>Pisuviricota</taxon>
        <taxon>Duplopiviricetes</taxon>
        <taxon>Durnavirales</taxon>
        <taxon>Fusariviridae</taxon>
        <taxon>Alphafusarivirus</taxon>
        <taxon>Alphafusarivirus ioaponiae</taxon>
    </lineage>
</organism>
<dbReference type="KEGG" id="vg:28715646"/>
<keyword evidence="4" id="KW-1185">Reference proteome</keyword>
<proteinExistence type="predicted"/>
<evidence type="ECO:0000256" key="1">
    <source>
        <dbReference type="SAM" id="Coils"/>
    </source>
</evidence>
<feature type="compositionally biased region" description="Polar residues" evidence="2">
    <location>
        <begin position="15"/>
        <end position="25"/>
    </location>
</feature>
<dbReference type="RefSeq" id="YP_009272907.1">
    <property type="nucleotide sequence ID" value="NC_030868.1"/>
</dbReference>
<sequence length="482" mass="53472">MSGKGSDRSEDFQSVAESQMTQHRSLSISEGIKKVIQEFSDRATFKGNAVQVIDAESLDLLAKRVMEVLSTDADTTVPKSTLAELSAQLAKIRLEASTFKDRAEKAEFAKSEADTTLAALQQELAKFKVEANKQVSQLKSDKAGYEMDKVQAQAALKELRAHMKAFPDGTTTVEKEEVAEQHENLSKQVTSLNNAAQDANAQIKRLRQKETLLEKHILSLSNEINIARASIPPARAPGAKSFSEVAKAAGSANVDLTKAAFSLLDKRSLEKLRKAYESTDGVKDKLFWLKAGLQNAKNSLFKGYYNVAEALHKECLLMDYPSRSKTLSHVVDNMLAEMETELDGDEKSVRMKFYTKTSPDQMRLKPALAKTVGATYLSQAYLKGWDLDDLVDLEKQLHTKTFTKTQDPPVKVKEADNSWAEIFPEIDPSGVPLPPPTPDENPQSWWRRLLFGTSALFASLGFIGKSLWAPVGKFFSMINVFK</sequence>
<accession>A0A1B4ZA66</accession>
<protein>
    <submittedName>
        <fullName evidence="3">Uncharacterized protein</fullName>
    </submittedName>
</protein>